<organism evidence="4 5">
    <name type="scientific">Trichoderma gamsii</name>
    <dbReference type="NCBI Taxonomy" id="398673"/>
    <lineage>
        <taxon>Eukaryota</taxon>
        <taxon>Fungi</taxon>
        <taxon>Dikarya</taxon>
        <taxon>Ascomycota</taxon>
        <taxon>Pezizomycotina</taxon>
        <taxon>Sordariomycetes</taxon>
        <taxon>Hypocreomycetidae</taxon>
        <taxon>Hypocreales</taxon>
        <taxon>Hypocreaceae</taxon>
        <taxon>Trichoderma</taxon>
    </lineage>
</organism>
<reference evidence="4 5" key="1">
    <citation type="submission" date="2017-02" db="EMBL/GenBank/DDBJ databases">
        <title>Genomes of Trichoderma spp. with biocontrol activity.</title>
        <authorList>
            <person name="Gardiner D."/>
            <person name="Kazan K."/>
            <person name="Vos C."/>
            <person name="Harvey P."/>
        </authorList>
    </citation>
    <scope>NUCLEOTIDE SEQUENCE [LARGE SCALE GENOMIC DNA]</scope>
    <source>
        <strain evidence="4 5">A5MH</strain>
    </source>
</reference>
<dbReference type="GO" id="GO:0016791">
    <property type="term" value="F:phosphatase activity"/>
    <property type="evidence" value="ECO:0007669"/>
    <property type="project" value="TreeGrafter"/>
</dbReference>
<evidence type="ECO:0000313" key="5">
    <source>
        <dbReference type="Proteomes" id="UP000236546"/>
    </source>
</evidence>
<sequence length="469" mass="49212">MQSKLLLALSAAAVAPTAAEQVLGVYIFHRHGDRTSKSWPPVSLTPLGADEVASSADFFRKRYIDDGASLQIADISADKAVLSQLAITAPVDNVLQNSAGVFAQGLYPANKAAGSTKLANGTTVVAPLGGYQYIPVNTVTSASSSNSESSAWLQGSSGCNNAVVSSNNYFLSPDYLSDLNNTKDFYQNLLPVINTTFNSSTATFKNGYTIFDYINVATIHNSSIPSDNLLTKSTLSNLYDYASTHEWNLAYNSSDPARAIAGSVLAGQIVTALQGIADGKAVPKFNIQFGAYGAFMSFFGLAQLPAASNDFYGICDYASAMVLELVAPSATQTSEDDLTVRFLWSNGTAAENGLKAYPLFGQKDTSISWNDFKTGINKFAVANTSDWCSTCGNTDGSCASNTTASASSEKSTDHSNITRPVAGVIGALVTLGVIFLVEALVMLLGGLRLVKKSTLANARAASASPAVKA</sequence>
<evidence type="ECO:0000256" key="2">
    <source>
        <dbReference type="SAM" id="Phobius"/>
    </source>
</evidence>
<gene>
    <name evidence="4" type="ORF">TGAMA5MH_05292</name>
</gene>
<protein>
    <recommendedName>
        <fullName evidence="6">Acid phosphatase</fullName>
    </recommendedName>
</protein>
<comment type="caution">
    <text evidence="4">The sequence shown here is derived from an EMBL/GenBank/DDBJ whole genome shotgun (WGS) entry which is preliminary data.</text>
</comment>
<dbReference type="AlphaFoldDB" id="A0A2K0TAJ4"/>
<dbReference type="OrthoDB" id="258392at2759"/>
<feature type="chain" id="PRO_5014458956" description="Acid phosphatase" evidence="3">
    <location>
        <begin position="20"/>
        <end position="469"/>
    </location>
</feature>
<dbReference type="PANTHER" id="PTHR11567">
    <property type="entry name" value="ACID PHOSPHATASE-RELATED"/>
    <property type="match status" value="1"/>
</dbReference>
<feature type="signal peptide" evidence="3">
    <location>
        <begin position="1"/>
        <end position="19"/>
    </location>
</feature>
<dbReference type="InterPro" id="IPR029033">
    <property type="entry name" value="His_PPase_superfam"/>
</dbReference>
<dbReference type="EMBL" id="MTYH01000050">
    <property type="protein sequence ID" value="PNP42551.1"/>
    <property type="molecule type" value="Genomic_DNA"/>
</dbReference>
<name>A0A2K0TAJ4_9HYPO</name>
<comment type="similarity">
    <text evidence="1">Belongs to the histidine acid phosphatase family.</text>
</comment>
<evidence type="ECO:0000313" key="4">
    <source>
        <dbReference type="EMBL" id="PNP42551.1"/>
    </source>
</evidence>
<dbReference type="SUPFAM" id="SSF53254">
    <property type="entry name" value="Phosphoglycerate mutase-like"/>
    <property type="match status" value="1"/>
</dbReference>
<evidence type="ECO:0008006" key="6">
    <source>
        <dbReference type="Google" id="ProtNLM"/>
    </source>
</evidence>
<proteinExistence type="inferred from homology"/>
<accession>A0A2K0TAJ4</accession>
<dbReference type="Gene3D" id="3.40.50.1240">
    <property type="entry name" value="Phosphoglycerate mutase-like"/>
    <property type="match status" value="1"/>
</dbReference>
<feature type="transmembrane region" description="Helical" evidence="2">
    <location>
        <begin position="421"/>
        <end position="444"/>
    </location>
</feature>
<dbReference type="InterPro" id="IPR000560">
    <property type="entry name" value="His_Pase_clade-2"/>
</dbReference>
<dbReference type="InterPro" id="IPR050645">
    <property type="entry name" value="Histidine_acid_phosphatase"/>
</dbReference>
<dbReference type="Proteomes" id="UP000236546">
    <property type="component" value="Unassembled WGS sequence"/>
</dbReference>
<dbReference type="PANTHER" id="PTHR11567:SF142">
    <property type="entry name" value="PHOSPHOGLYCERATE MUTASE-LIKE PROTEIN"/>
    <property type="match status" value="1"/>
</dbReference>
<keyword evidence="2" id="KW-1133">Transmembrane helix</keyword>
<dbReference type="Pfam" id="PF00328">
    <property type="entry name" value="His_Phos_2"/>
    <property type="match status" value="1"/>
</dbReference>
<keyword evidence="2" id="KW-0812">Transmembrane</keyword>
<evidence type="ECO:0000256" key="1">
    <source>
        <dbReference type="ARBA" id="ARBA00005375"/>
    </source>
</evidence>
<evidence type="ECO:0000256" key="3">
    <source>
        <dbReference type="SAM" id="SignalP"/>
    </source>
</evidence>
<keyword evidence="3" id="KW-0732">Signal</keyword>
<keyword evidence="2" id="KW-0472">Membrane</keyword>